<dbReference type="EMBL" id="CP109965">
    <property type="protein sequence ID" value="WAJ70350.1"/>
    <property type="molecule type" value="Genomic_DNA"/>
</dbReference>
<feature type="binding site" evidence="15">
    <location>
        <position position="109"/>
    </location>
    <ligand>
        <name>DNA</name>
        <dbReference type="ChEBI" id="CHEBI:16991"/>
    </ligand>
</feature>
<comment type="function">
    <text evidence="15">Involved in base excision repair of DNA damaged by oxidation or by mutagenic agents. Acts as DNA glycosylase that recognizes and removes damaged bases. Has a preference for oxidized purines, such as 7,8-dihydro-8-oxoguanine (8-oxoG). Has AP (apurinic/apyrimidinic) lyase activity and introduces nicks in the DNA strand. Cleaves the DNA backbone by beta-delta elimination to generate a single-strand break at the site of the removed base with both 3'- and 5'-phosphates.</text>
</comment>
<dbReference type="PANTHER" id="PTHR22993">
    <property type="entry name" value="FORMAMIDOPYRIMIDINE-DNA GLYCOSYLASE"/>
    <property type="match status" value="1"/>
</dbReference>
<dbReference type="PROSITE" id="PS51068">
    <property type="entry name" value="FPG_CAT"/>
    <property type="match status" value="1"/>
</dbReference>
<evidence type="ECO:0000256" key="6">
    <source>
        <dbReference type="ARBA" id="ARBA00022771"/>
    </source>
</evidence>
<evidence type="ECO:0000256" key="3">
    <source>
        <dbReference type="ARBA" id="ARBA00011245"/>
    </source>
</evidence>
<dbReference type="CDD" id="cd08966">
    <property type="entry name" value="EcFpg-like_N"/>
    <property type="match status" value="1"/>
</dbReference>
<dbReference type="InterPro" id="IPR020629">
    <property type="entry name" value="FPG_Glyclase"/>
</dbReference>
<dbReference type="NCBIfam" id="NF002211">
    <property type="entry name" value="PRK01103.1"/>
    <property type="match status" value="1"/>
</dbReference>
<dbReference type="SMART" id="SM01232">
    <property type="entry name" value="H2TH"/>
    <property type="match status" value="1"/>
</dbReference>
<feature type="domain" description="FPG-type" evidence="16">
    <location>
        <begin position="236"/>
        <end position="270"/>
    </location>
</feature>
<keyword evidence="4 15" id="KW-0479">Metal-binding</keyword>
<dbReference type="EC" id="4.2.99.18" evidence="15"/>
<dbReference type="RefSeq" id="WP_268074652.1">
    <property type="nucleotide sequence ID" value="NZ_CP109965.1"/>
</dbReference>
<dbReference type="InterPro" id="IPR035937">
    <property type="entry name" value="FPG_N"/>
</dbReference>
<evidence type="ECO:0000313" key="18">
    <source>
        <dbReference type="EMBL" id="WAJ70350.1"/>
    </source>
</evidence>
<feature type="active site" description="Proton donor" evidence="15">
    <location>
        <position position="3"/>
    </location>
</feature>
<feature type="active site" description="Schiff-base intermediate with DNA" evidence="15">
    <location>
        <position position="2"/>
    </location>
</feature>
<dbReference type="PROSITE" id="PS51066">
    <property type="entry name" value="ZF_FPG_2"/>
    <property type="match status" value="1"/>
</dbReference>
<keyword evidence="12 15" id="KW-0511">Multifunctional enzyme</keyword>
<accession>A0ABY7AM24</accession>
<evidence type="ECO:0000259" key="16">
    <source>
        <dbReference type="PROSITE" id="PS51066"/>
    </source>
</evidence>
<evidence type="ECO:0000256" key="4">
    <source>
        <dbReference type="ARBA" id="ARBA00022723"/>
    </source>
</evidence>
<feature type="active site" description="Proton donor; for delta-elimination activity" evidence="15">
    <location>
        <position position="260"/>
    </location>
</feature>
<dbReference type="InterPro" id="IPR015886">
    <property type="entry name" value="H2TH_FPG"/>
</dbReference>
<protein>
    <recommendedName>
        <fullName evidence="15">Formamidopyrimidine-DNA glycosylase</fullName>
        <shortName evidence="15">Fapy-DNA glycosylase</shortName>
        <ecNumber evidence="15">3.2.2.23</ecNumber>
    </recommendedName>
    <alternativeName>
        <fullName evidence="15">DNA-(apurinic or apyrimidinic site) lyase MutM</fullName>
        <shortName evidence="15">AP lyase MutM</shortName>
        <ecNumber evidence="15">4.2.99.18</ecNumber>
    </alternativeName>
</protein>
<dbReference type="HAMAP" id="MF_00103">
    <property type="entry name" value="Fapy_DNA_glycosyl"/>
    <property type="match status" value="1"/>
</dbReference>
<comment type="subunit">
    <text evidence="3 15">Monomer.</text>
</comment>
<keyword evidence="13 15" id="KW-0326">Glycosidase</keyword>
<dbReference type="NCBIfam" id="TIGR00577">
    <property type="entry name" value="fpg"/>
    <property type="match status" value="1"/>
</dbReference>
<evidence type="ECO:0000256" key="9">
    <source>
        <dbReference type="ARBA" id="ARBA00023125"/>
    </source>
</evidence>
<dbReference type="InterPro" id="IPR000214">
    <property type="entry name" value="Znf_DNA_glyclase/AP_lyase"/>
</dbReference>
<evidence type="ECO:0000256" key="8">
    <source>
        <dbReference type="ARBA" id="ARBA00022833"/>
    </source>
</evidence>
<evidence type="ECO:0000256" key="2">
    <source>
        <dbReference type="ARBA" id="ARBA00009409"/>
    </source>
</evidence>
<evidence type="ECO:0000256" key="14">
    <source>
        <dbReference type="ARBA" id="ARBA00044632"/>
    </source>
</evidence>
<feature type="active site" description="Proton donor; for beta-elimination activity" evidence="15">
    <location>
        <position position="57"/>
    </location>
</feature>
<comment type="cofactor">
    <cofactor evidence="15">
        <name>Zn(2+)</name>
        <dbReference type="ChEBI" id="CHEBI:29105"/>
    </cofactor>
    <text evidence="15">Binds 1 zinc ion per subunit.</text>
</comment>
<keyword evidence="6 15" id="KW-0863">Zinc-finger</keyword>
<comment type="similarity">
    <text evidence="2 15">Belongs to the FPG family.</text>
</comment>
<dbReference type="Pfam" id="PF01149">
    <property type="entry name" value="Fapy_DNA_glyco"/>
    <property type="match status" value="1"/>
</dbReference>
<keyword evidence="19" id="KW-1185">Reference proteome</keyword>
<dbReference type="GO" id="GO:0008534">
    <property type="term" value="F:oxidized purine nucleobase lesion DNA N-glycosylase activity"/>
    <property type="evidence" value="ECO:0007669"/>
    <property type="project" value="UniProtKB-EC"/>
</dbReference>
<dbReference type="SUPFAM" id="SSF81624">
    <property type="entry name" value="N-terminal domain of MutM-like DNA repair proteins"/>
    <property type="match status" value="1"/>
</dbReference>
<organism evidence="18 19">
    <name type="scientific">Catenovulum adriaticum</name>
    <dbReference type="NCBI Taxonomy" id="2984846"/>
    <lineage>
        <taxon>Bacteria</taxon>
        <taxon>Pseudomonadati</taxon>
        <taxon>Pseudomonadota</taxon>
        <taxon>Gammaproteobacteria</taxon>
        <taxon>Alteromonadales</taxon>
        <taxon>Alteromonadaceae</taxon>
        <taxon>Catenovulum</taxon>
    </lineage>
</organism>
<dbReference type="Gene3D" id="3.20.190.10">
    <property type="entry name" value="MutM-like, N-terminal"/>
    <property type="match status" value="1"/>
</dbReference>
<sequence length="270" mass="30203">MPELPEVEVTRMGISPYLISQTVKKVAVYNPNMRWPIPAEIAELNGQMIEKIERRAKYLLLYCTAGVALLHLGMSGKLCVVSSSEPLKKHDHFELFLQSGKSLRLNDTRRFGAVLWFNELSDADHVLAHLGPEPLTDNFNSEYLHQKAQKRQVSIKTFIMDNKVVVGVGNIYANEALFMSGIHPKKAAAKISLAKYKILVENIKLVLAKAIKQGGTTLKDFSQADGKPGYFAQELMVYGRAGEKCKKCDLELTGLMISQRATVYCKNCQK</sequence>
<evidence type="ECO:0000256" key="7">
    <source>
        <dbReference type="ARBA" id="ARBA00022801"/>
    </source>
</evidence>
<dbReference type="Proteomes" id="UP001163726">
    <property type="component" value="Chromosome"/>
</dbReference>
<evidence type="ECO:0000256" key="13">
    <source>
        <dbReference type="ARBA" id="ARBA00023295"/>
    </source>
</evidence>
<evidence type="ECO:0000256" key="10">
    <source>
        <dbReference type="ARBA" id="ARBA00023204"/>
    </source>
</evidence>
<keyword evidence="5 15" id="KW-0227">DNA damage</keyword>
<evidence type="ECO:0000256" key="5">
    <source>
        <dbReference type="ARBA" id="ARBA00022763"/>
    </source>
</evidence>
<dbReference type="Pfam" id="PF06831">
    <property type="entry name" value="H2TH"/>
    <property type="match status" value="1"/>
</dbReference>
<feature type="binding site" evidence="15">
    <location>
        <position position="90"/>
    </location>
    <ligand>
        <name>DNA</name>
        <dbReference type="ChEBI" id="CHEBI:16991"/>
    </ligand>
</feature>
<keyword evidence="11 15" id="KW-0456">Lyase</keyword>
<evidence type="ECO:0000313" key="19">
    <source>
        <dbReference type="Proteomes" id="UP001163726"/>
    </source>
</evidence>
<dbReference type="InterPro" id="IPR010979">
    <property type="entry name" value="Ribosomal_uS13-like_H2TH"/>
</dbReference>
<evidence type="ECO:0000256" key="15">
    <source>
        <dbReference type="HAMAP-Rule" id="MF_00103"/>
    </source>
</evidence>
<feature type="binding site" evidence="15">
    <location>
        <position position="151"/>
    </location>
    <ligand>
        <name>DNA</name>
        <dbReference type="ChEBI" id="CHEBI:16991"/>
    </ligand>
</feature>
<dbReference type="SUPFAM" id="SSF46946">
    <property type="entry name" value="S13-like H2TH domain"/>
    <property type="match status" value="1"/>
</dbReference>
<gene>
    <name evidence="15 18" type="primary">mutM</name>
    <name evidence="15" type="synonym">fpg</name>
    <name evidence="18" type="ORF">OLW01_00600</name>
</gene>
<evidence type="ECO:0000256" key="12">
    <source>
        <dbReference type="ARBA" id="ARBA00023268"/>
    </source>
</evidence>
<dbReference type="EC" id="3.2.2.23" evidence="15"/>
<feature type="domain" description="Formamidopyrimidine-DNA glycosylase catalytic" evidence="17">
    <location>
        <begin position="2"/>
        <end position="112"/>
    </location>
</feature>
<comment type="catalytic activity">
    <reaction evidence="14 15">
        <text>2'-deoxyribonucleotide-(2'-deoxyribose 5'-phosphate)-2'-deoxyribonucleotide-DNA = a 3'-end 2'-deoxyribonucleotide-(2,3-dehydro-2,3-deoxyribose 5'-phosphate)-DNA + a 5'-end 5'-phospho-2'-deoxyribonucleoside-DNA + H(+)</text>
        <dbReference type="Rhea" id="RHEA:66592"/>
        <dbReference type="Rhea" id="RHEA-COMP:13180"/>
        <dbReference type="Rhea" id="RHEA-COMP:16897"/>
        <dbReference type="Rhea" id="RHEA-COMP:17067"/>
        <dbReference type="ChEBI" id="CHEBI:15378"/>
        <dbReference type="ChEBI" id="CHEBI:136412"/>
        <dbReference type="ChEBI" id="CHEBI:157695"/>
        <dbReference type="ChEBI" id="CHEBI:167181"/>
        <dbReference type="EC" id="4.2.99.18"/>
    </reaction>
</comment>
<dbReference type="SUPFAM" id="SSF57716">
    <property type="entry name" value="Glucocorticoid receptor-like (DNA-binding domain)"/>
    <property type="match status" value="1"/>
</dbReference>
<keyword evidence="8 15" id="KW-0862">Zinc</keyword>
<reference evidence="18" key="1">
    <citation type="submission" date="2022-10" db="EMBL/GenBank/DDBJ databases">
        <title>Catenovulum adriacola sp. nov. isolated in the Harbour of Susak.</title>
        <authorList>
            <person name="Schoch T."/>
            <person name="Reich S.J."/>
            <person name="Stoeferle S."/>
            <person name="Flaiz M."/>
            <person name="Kazda M."/>
            <person name="Riedel C.U."/>
            <person name="Duerre P."/>
        </authorList>
    </citation>
    <scope>NUCLEOTIDE SEQUENCE</scope>
    <source>
        <strain evidence="18">TS8</strain>
    </source>
</reference>
<evidence type="ECO:0000259" key="17">
    <source>
        <dbReference type="PROSITE" id="PS51068"/>
    </source>
</evidence>
<name>A0ABY7AM24_9ALTE</name>
<keyword evidence="10 15" id="KW-0234">DNA repair</keyword>
<proteinExistence type="inferred from homology"/>
<evidence type="ECO:0000256" key="1">
    <source>
        <dbReference type="ARBA" id="ARBA00001668"/>
    </source>
</evidence>
<dbReference type="PANTHER" id="PTHR22993:SF9">
    <property type="entry name" value="FORMAMIDOPYRIMIDINE-DNA GLYCOSYLASE"/>
    <property type="match status" value="1"/>
</dbReference>
<keyword evidence="7 15" id="KW-0378">Hydrolase</keyword>
<dbReference type="SMART" id="SM00898">
    <property type="entry name" value="Fapy_DNA_glyco"/>
    <property type="match status" value="1"/>
</dbReference>
<keyword evidence="9 15" id="KW-0238">DNA-binding</keyword>
<dbReference type="Gene3D" id="1.10.8.50">
    <property type="match status" value="1"/>
</dbReference>
<evidence type="ECO:0000256" key="11">
    <source>
        <dbReference type="ARBA" id="ARBA00023239"/>
    </source>
</evidence>
<comment type="catalytic activity">
    <reaction evidence="1 15">
        <text>Hydrolysis of DNA containing ring-opened 7-methylguanine residues, releasing 2,6-diamino-4-hydroxy-5-(N-methyl)formamidopyrimidine.</text>
        <dbReference type="EC" id="3.2.2.23"/>
    </reaction>
</comment>
<dbReference type="GO" id="GO:0140078">
    <property type="term" value="F:class I DNA-(apurinic or apyrimidinic site) endonuclease activity"/>
    <property type="evidence" value="ECO:0007669"/>
    <property type="project" value="UniProtKB-EC"/>
</dbReference>
<dbReference type="InterPro" id="IPR012319">
    <property type="entry name" value="FPG_cat"/>
</dbReference>